<keyword evidence="9" id="KW-1185">Reference proteome</keyword>
<gene>
    <name evidence="8" type="ORF">FXV77_08955</name>
</gene>
<comment type="similarity">
    <text evidence="2">Belongs to the SusD family.</text>
</comment>
<comment type="subcellular location">
    <subcellularLocation>
        <location evidence="1">Cell outer membrane</location>
    </subcellularLocation>
</comment>
<evidence type="ECO:0000259" key="6">
    <source>
        <dbReference type="Pfam" id="PF07980"/>
    </source>
</evidence>
<keyword evidence="5" id="KW-0998">Cell outer membrane</keyword>
<protein>
    <submittedName>
        <fullName evidence="8">RagB/SusD family nutrient uptake outer membrane protein</fullName>
    </submittedName>
</protein>
<dbReference type="InterPro" id="IPR011990">
    <property type="entry name" value="TPR-like_helical_dom_sf"/>
</dbReference>
<feature type="domain" description="RagB/SusD" evidence="6">
    <location>
        <begin position="323"/>
        <end position="653"/>
    </location>
</feature>
<organism evidence="8 9">
    <name type="scientific">Sphingobacterium phlebotomi</name>
    <dbReference type="NCBI Taxonomy" id="2605433"/>
    <lineage>
        <taxon>Bacteria</taxon>
        <taxon>Pseudomonadati</taxon>
        <taxon>Bacteroidota</taxon>
        <taxon>Sphingobacteriia</taxon>
        <taxon>Sphingobacteriales</taxon>
        <taxon>Sphingobacteriaceae</taxon>
        <taxon>Sphingobacterium</taxon>
    </lineage>
</organism>
<dbReference type="EMBL" id="VTAV01000004">
    <property type="protein sequence ID" value="TYR36622.1"/>
    <property type="molecule type" value="Genomic_DNA"/>
</dbReference>
<dbReference type="PROSITE" id="PS51257">
    <property type="entry name" value="PROKAR_LIPOPROTEIN"/>
    <property type="match status" value="1"/>
</dbReference>
<evidence type="ECO:0000256" key="1">
    <source>
        <dbReference type="ARBA" id="ARBA00004442"/>
    </source>
</evidence>
<reference evidence="8 9" key="1">
    <citation type="submission" date="2019-08" db="EMBL/GenBank/DDBJ databases">
        <title>Phlebobacter frassis gen. nov. sp. nov., a new member of family Sphingobacteriaceae isolated from sand fly rearing media.</title>
        <authorList>
            <person name="Kakumanu M.L."/>
            <person name="Marayati B.F."/>
            <person name="Wada-Katsumata A."/>
            <person name="Wasserberg G."/>
            <person name="Schal C."/>
            <person name="Apperson C.S."/>
            <person name="Ponnusamy L."/>
        </authorList>
    </citation>
    <scope>NUCLEOTIDE SEQUENCE [LARGE SCALE GENOMIC DNA]</scope>
    <source>
        <strain evidence="8 9">SSI9</strain>
    </source>
</reference>
<evidence type="ECO:0000256" key="5">
    <source>
        <dbReference type="ARBA" id="ARBA00023237"/>
    </source>
</evidence>
<feature type="domain" description="SusD-like N-terminal" evidence="7">
    <location>
        <begin position="21"/>
        <end position="229"/>
    </location>
</feature>
<proteinExistence type="inferred from homology"/>
<name>A0A5D4H8M9_9SPHI</name>
<evidence type="ECO:0000256" key="2">
    <source>
        <dbReference type="ARBA" id="ARBA00006275"/>
    </source>
</evidence>
<evidence type="ECO:0000313" key="8">
    <source>
        <dbReference type="EMBL" id="TYR36622.1"/>
    </source>
</evidence>
<dbReference type="Pfam" id="PF07980">
    <property type="entry name" value="SusD_RagB"/>
    <property type="match status" value="1"/>
</dbReference>
<dbReference type="AlphaFoldDB" id="A0A5D4H8M9"/>
<dbReference type="RefSeq" id="WP_148918875.1">
    <property type="nucleotide sequence ID" value="NZ_VTAV01000004.1"/>
</dbReference>
<accession>A0A5D4H8M9</accession>
<dbReference type="Gene3D" id="1.25.40.390">
    <property type="match status" value="1"/>
</dbReference>
<comment type="caution">
    <text evidence="8">The sequence shown here is derived from an EMBL/GenBank/DDBJ whole genome shotgun (WGS) entry which is preliminary data.</text>
</comment>
<evidence type="ECO:0000313" key="9">
    <source>
        <dbReference type="Proteomes" id="UP000322362"/>
    </source>
</evidence>
<dbReference type="InterPro" id="IPR033985">
    <property type="entry name" value="SusD-like_N"/>
</dbReference>
<keyword evidence="4" id="KW-0472">Membrane</keyword>
<evidence type="ECO:0000256" key="4">
    <source>
        <dbReference type="ARBA" id="ARBA00023136"/>
    </source>
</evidence>
<keyword evidence="3" id="KW-0732">Signal</keyword>
<dbReference type="InterPro" id="IPR012944">
    <property type="entry name" value="SusD_RagB_dom"/>
</dbReference>
<dbReference type="SUPFAM" id="SSF48452">
    <property type="entry name" value="TPR-like"/>
    <property type="match status" value="1"/>
</dbReference>
<dbReference type="Pfam" id="PF14322">
    <property type="entry name" value="SusD-like_3"/>
    <property type="match status" value="1"/>
</dbReference>
<evidence type="ECO:0000259" key="7">
    <source>
        <dbReference type="Pfam" id="PF14322"/>
    </source>
</evidence>
<dbReference type="GO" id="GO:0009279">
    <property type="term" value="C:cell outer membrane"/>
    <property type="evidence" value="ECO:0007669"/>
    <property type="project" value="UniProtKB-SubCell"/>
</dbReference>
<sequence>MKSFIRIITLTTIMGVTSCNYLDVVPNDTATLEHTFSNRSVMDKFLRTVYSYLPDPTDPHYYPAYLTSRDEYDWRTDVRAGNRPAGQISQGNQNSNSPYLDYWSGSSGGKPMYEAIRTCNIFLENAHLPKDIDEGERRKWIAEVKFLKAYYHFFLMELYGPIVVVRENMEPSSPTEEVMAYREPIDDVVDYIVELLDEAVPDLPPVIQDPTTEQGRISQVIALGIKAKVLAWAASPLFNGNPDYAAWVDNRGVQLIPSVADPNKWVRAAQATKEAIDVAHLGGYALYEFNKFSSPRTFAMNDTLVTMMTVRKSVTETIDRNTGVIWATQENFAQGKGGVSFASLGNMMRSFYPNMYPQDQPLYLNYMSASWHMGELFYTNNGVPMDEDKYFDYSNRYRPRRATPGDNHASYIATNEVTATMHFNREPRFYANLVIDRGFFETESMTEDGGQTFSPFVRSRGTEIIGTQGQASYTPKKILPFESSASKGVSSSVQFSYQRYHFPLLRLADLYLLYAEALNESKAQPDEEVYYWIDQIRDKAGLDGVVASWQAAAHNPDAPKNKNDMRRIIQKERLIELAFEGQRFWDIRRWKTAGQYWSLPPTKWGETGASSDDDFYVPTAYAPKRQVTFRDYLFPISIGDLRVNTNLVQTYGW</sequence>
<dbReference type="Proteomes" id="UP000322362">
    <property type="component" value="Unassembled WGS sequence"/>
</dbReference>
<evidence type="ECO:0000256" key="3">
    <source>
        <dbReference type="ARBA" id="ARBA00022729"/>
    </source>
</evidence>